<dbReference type="GO" id="GO:0022625">
    <property type="term" value="C:cytosolic large ribosomal subunit"/>
    <property type="evidence" value="ECO:0007669"/>
    <property type="project" value="TreeGrafter"/>
</dbReference>
<dbReference type="SUPFAM" id="SSF54575">
    <property type="entry name" value="Ribosomal protein L31e"/>
    <property type="match status" value="1"/>
</dbReference>
<dbReference type="Pfam" id="PF01198">
    <property type="entry name" value="Ribosomal_L31e"/>
    <property type="match status" value="1"/>
</dbReference>
<dbReference type="InterPro" id="IPR000054">
    <property type="entry name" value="Ribosomal_eL31"/>
</dbReference>
<comment type="subunit">
    <text evidence="2">Component of the large ribosomal subunit.</text>
</comment>
<evidence type="ECO:0000256" key="1">
    <source>
        <dbReference type="ARBA" id="ARBA00010808"/>
    </source>
</evidence>
<comment type="similarity">
    <text evidence="1">Belongs to the eukaryotic ribosomal protein eL31 family.</text>
</comment>
<evidence type="ECO:0000256" key="3">
    <source>
        <dbReference type="ARBA" id="ARBA00022980"/>
    </source>
</evidence>
<gene>
    <name evidence="9" type="primary">LOC102841173</name>
</gene>
<sequence length="123" mass="14008">MDPTKTGGKRKKGHSVVNKVVTREYIINIHKHIHGVVGFKKSVSQALNDIKKFAMNWLGTPEVHIDAKAVWAKGNRNVPYYIHVQLSGKHNEDEDSLNKLYTMVTYVSFITFRNLQTATVDEN</sequence>
<dbReference type="GeneID" id="102841173"/>
<dbReference type="PANTHER" id="PTHR10956">
    <property type="entry name" value="60S RIBOSOMAL PROTEIN L31"/>
    <property type="match status" value="1"/>
</dbReference>
<dbReference type="Gene3D" id="3.10.440.10">
    <property type="match status" value="1"/>
</dbReference>
<dbReference type="RefSeq" id="XP_006873864.1">
    <property type="nucleotide sequence ID" value="XM_006873802.1"/>
</dbReference>
<evidence type="ECO:0000256" key="7">
    <source>
        <dbReference type="ARBA" id="ARBA00035337"/>
    </source>
</evidence>
<evidence type="ECO:0000256" key="5">
    <source>
        <dbReference type="ARBA" id="ARBA00034092"/>
    </source>
</evidence>
<name>A0A9B0U5H2_CHRAS</name>
<accession>A0A9B0U5H2</accession>
<organism evidence="8 9">
    <name type="scientific">Chrysochloris asiatica</name>
    <name type="common">Cape golden mole</name>
    <dbReference type="NCBI Taxonomy" id="185453"/>
    <lineage>
        <taxon>Eukaryota</taxon>
        <taxon>Metazoa</taxon>
        <taxon>Chordata</taxon>
        <taxon>Craniata</taxon>
        <taxon>Vertebrata</taxon>
        <taxon>Euteleostomi</taxon>
        <taxon>Mammalia</taxon>
        <taxon>Eutheria</taxon>
        <taxon>Afrotheria</taxon>
        <taxon>Chrysochloridae</taxon>
        <taxon>Chrysochlorinae</taxon>
        <taxon>Chrysochloris</taxon>
    </lineage>
</organism>
<evidence type="ECO:0000256" key="6">
    <source>
        <dbReference type="ARBA" id="ARBA00035230"/>
    </source>
</evidence>
<dbReference type="SMART" id="SM01380">
    <property type="entry name" value="Ribosomal_L31e"/>
    <property type="match status" value="1"/>
</dbReference>
<evidence type="ECO:0000313" key="9">
    <source>
        <dbReference type="RefSeq" id="XP_006873864.1"/>
    </source>
</evidence>
<dbReference type="Proteomes" id="UP000504623">
    <property type="component" value="Unplaced"/>
</dbReference>
<dbReference type="AlphaFoldDB" id="A0A9B0U5H2"/>
<keyword evidence="3" id="KW-0689">Ribosomal protein</keyword>
<keyword evidence="8" id="KW-1185">Reference proteome</keyword>
<keyword evidence="4" id="KW-0687">Ribonucleoprotein</keyword>
<reference evidence="9" key="1">
    <citation type="submission" date="2025-08" db="UniProtKB">
        <authorList>
            <consortium name="RefSeq"/>
        </authorList>
    </citation>
    <scope>IDENTIFICATION</scope>
    <source>
        <tissue evidence="9">Spleen</tissue>
    </source>
</reference>
<dbReference type="GO" id="GO:0002181">
    <property type="term" value="P:cytoplasmic translation"/>
    <property type="evidence" value="ECO:0007669"/>
    <property type="project" value="TreeGrafter"/>
</dbReference>
<evidence type="ECO:0000256" key="4">
    <source>
        <dbReference type="ARBA" id="ARBA00023274"/>
    </source>
</evidence>
<protein>
    <recommendedName>
        <fullName evidence="6">Large ribosomal subunit protein eL31</fullName>
    </recommendedName>
    <alternativeName>
        <fullName evidence="7">60S ribosomal protein L31</fullName>
    </alternativeName>
</protein>
<dbReference type="InterPro" id="IPR023621">
    <property type="entry name" value="Ribosomal_eL31_dom_sf"/>
</dbReference>
<evidence type="ECO:0000313" key="8">
    <source>
        <dbReference type="Proteomes" id="UP000504623"/>
    </source>
</evidence>
<dbReference type="PANTHER" id="PTHR10956:SF0">
    <property type="entry name" value="60S RIBOSOMAL PROTEIN L31"/>
    <property type="match status" value="1"/>
</dbReference>
<dbReference type="FunFam" id="3.10.440.10:FF:000001">
    <property type="entry name" value="60S ribosomal protein L31"/>
    <property type="match status" value="1"/>
</dbReference>
<dbReference type="OrthoDB" id="9739313at2759"/>
<comment type="function">
    <text evidence="5">Component of the large ribosomal subunit. The ribosome is a large ribonucleoprotein complex responsible for the synthesis of proteins in the cell.</text>
</comment>
<evidence type="ECO:0000256" key="2">
    <source>
        <dbReference type="ARBA" id="ARBA00011133"/>
    </source>
</evidence>
<proteinExistence type="inferred from homology"/>
<dbReference type="GO" id="GO:0003735">
    <property type="term" value="F:structural constituent of ribosome"/>
    <property type="evidence" value="ECO:0007669"/>
    <property type="project" value="InterPro"/>
</dbReference>